<proteinExistence type="predicted"/>
<feature type="compositionally biased region" description="Basic and acidic residues" evidence="1">
    <location>
        <begin position="16"/>
        <end position="35"/>
    </location>
</feature>
<reference evidence="2" key="1">
    <citation type="submission" date="2022-06" db="EMBL/GenBank/DDBJ databases">
        <title>Complete genome sequence of Streptomyces nigrescens HEK616.</title>
        <authorList>
            <person name="Asamizu S."/>
            <person name="Onaka H."/>
        </authorList>
    </citation>
    <scope>NUCLEOTIDE SEQUENCE</scope>
    <source>
        <strain evidence="2">HEK616</strain>
    </source>
</reference>
<accession>A0ABN6QWW4</accession>
<evidence type="ECO:0000313" key="2">
    <source>
        <dbReference type="EMBL" id="BDM70679.1"/>
    </source>
</evidence>
<name>A0ABN6QWW4_STRNI</name>
<keyword evidence="3" id="KW-1185">Reference proteome</keyword>
<evidence type="ECO:0000256" key="1">
    <source>
        <dbReference type="SAM" id="MobiDB-lite"/>
    </source>
</evidence>
<sequence length="132" mass="13640">MVVIDGRRGRGPRGQDAGHEKAGDNDGNTTEHEHIPTVSDHCVGVTVREPGPRRHATVRAAAANGPAAPPYCRSGGVTNGPAGAVPRGPPAGNAQRFAARELAHKCRSFGLSSSAPHHIYRIPLAHNGQPGG</sequence>
<gene>
    <name evidence="2" type="ORF">HEK616_41660</name>
</gene>
<feature type="region of interest" description="Disordered" evidence="1">
    <location>
        <begin position="1"/>
        <end position="48"/>
    </location>
</feature>
<protein>
    <submittedName>
        <fullName evidence="2">Uncharacterized protein</fullName>
    </submittedName>
</protein>
<dbReference type="Proteomes" id="UP001059597">
    <property type="component" value="Chromosome"/>
</dbReference>
<evidence type="ECO:0000313" key="3">
    <source>
        <dbReference type="Proteomes" id="UP001059597"/>
    </source>
</evidence>
<organism evidence="2 3">
    <name type="scientific">Streptomyces nigrescens</name>
    <dbReference type="NCBI Taxonomy" id="1920"/>
    <lineage>
        <taxon>Bacteria</taxon>
        <taxon>Bacillati</taxon>
        <taxon>Actinomycetota</taxon>
        <taxon>Actinomycetes</taxon>
        <taxon>Kitasatosporales</taxon>
        <taxon>Streptomycetaceae</taxon>
        <taxon>Streptomyces</taxon>
    </lineage>
</organism>
<dbReference type="EMBL" id="AP026073">
    <property type="protein sequence ID" value="BDM70679.1"/>
    <property type="molecule type" value="Genomic_DNA"/>
</dbReference>